<keyword evidence="11" id="KW-1185">Reference proteome</keyword>
<dbReference type="InterPro" id="IPR018020">
    <property type="entry name" value="OHCU_decarboxylase"/>
</dbReference>
<dbReference type="Proteomes" id="UP000029734">
    <property type="component" value="Unassembled WGS sequence"/>
</dbReference>
<comment type="pathway">
    <text evidence="3">Purine metabolism; urate degradation; (S)-allantoin from urate: step 3/3.</text>
</comment>
<dbReference type="PROSITE" id="PS00769">
    <property type="entry name" value="TRANSTHYRETIN_2"/>
    <property type="match status" value="1"/>
</dbReference>
<dbReference type="Pfam" id="PF09349">
    <property type="entry name" value="OHCU_decarbox"/>
    <property type="match status" value="1"/>
</dbReference>
<dbReference type="InterPro" id="IPR036778">
    <property type="entry name" value="OHCU_decarboxylase_sf"/>
</dbReference>
<dbReference type="EMBL" id="JQCR01000002">
    <property type="protein sequence ID" value="KGE18903.1"/>
    <property type="molecule type" value="Genomic_DNA"/>
</dbReference>
<comment type="catalytic activity">
    <reaction evidence="2">
        <text>5-hydroxy-2-oxo-4-ureido-2,5-dihydro-1H-imidazole-5-carboxylate + H(+) = (S)-allantoin + CO2</text>
        <dbReference type="Rhea" id="RHEA:26301"/>
        <dbReference type="ChEBI" id="CHEBI:15378"/>
        <dbReference type="ChEBI" id="CHEBI:15678"/>
        <dbReference type="ChEBI" id="CHEBI:16526"/>
        <dbReference type="ChEBI" id="CHEBI:58639"/>
        <dbReference type="EC" id="4.1.1.97"/>
    </reaction>
</comment>
<evidence type="ECO:0000256" key="1">
    <source>
        <dbReference type="ARBA" id="ARBA00001043"/>
    </source>
</evidence>
<organism evidence="10 11">
    <name type="scientific">Paenibacillus wynnii</name>
    <dbReference type="NCBI Taxonomy" id="268407"/>
    <lineage>
        <taxon>Bacteria</taxon>
        <taxon>Bacillati</taxon>
        <taxon>Bacillota</taxon>
        <taxon>Bacilli</taxon>
        <taxon>Bacillales</taxon>
        <taxon>Paenibacillaceae</taxon>
        <taxon>Paenibacillus</taxon>
    </lineage>
</organism>
<reference evidence="10 11" key="1">
    <citation type="submission" date="2014-08" db="EMBL/GenBank/DDBJ databases">
        <authorList>
            <person name="den Bakker H.C."/>
        </authorList>
    </citation>
    <scope>NUCLEOTIDE SEQUENCE [LARGE SCALE GENOMIC DNA]</scope>
    <source>
        <strain evidence="10 11">DSM 18334</strain>
    </source>
</reference>
<dbReference type="GO" id="GO:0000255">
    <property type="term" value="P:allantoin metabolic process"/>
    <property type="evidence" value="ECO:0007669"/>
    <property type="project" value="InterPro"/>
</dbReference>
<dbReference type="NCBIfam" id="TIGR03164">
    <property type="entry name" value="UHCUDC"/>
    <property type="match status" value="1"/>
</dbReference>
<dbReference type="eggNOG" id="COG3195">
    <property type="taxonomic scope" value="Bacteria"/>
</dbReference>
<gene>
    <name evidence="10" type="ORF">PWYN_05700</name>
</gene>
<reference evidence="10 11" key="2">
    <citation type="submission" date="2014-10" db="EMBL/GenBank/DDBJ databases">
        <title>Comparative genomics of the Paenibacillus odorifer group.</title>
        <authorList>
            <person name="Tsai Y.-C."/>
            <person name="Martin N."/>
            <person name="Korlach J."/>
            <person name="Wiedmann M."/>
        </authorList>
    </citation>
    <scope>NUCLEOTIDE SEQUENCE [LARGE SCALE GENOMIC DNA]</scope>
    <source>
        <strain evidence="10 11">DSM 18334</strain>
    </source>
</reference>
<dbReference type="GO" id="GO:0019628">
    <property type="term" value="P:urate catabolic process"/>
    <property type="evidence" value="ECO:0007669"/>
    <property type="project" value="UniProtKB-UniPathway"/>
</dbReference>
<comment type="caution">
    <text evidence="10">The sequence shown here is derived from an EMBL/GenBank/DDBJ whole genome shotgun (WGS) entry which is preliminary data.</text>
</comment>
<dbReference type="STRING" id="268407.PWYN_05700"/>
<dbReference type="GO" id="GO:0051997">
    <property type="term" value="F:2-oxo-4-hydroxy-4-carboxy-5-ureidoimidazoline decarboxylase activity"/>
    <property type="evidence" value="ECO:0007669"/>
    <property type="project" value="UniProtKB-EC"/>
</dbReference>
<protein>
    <recommendedName>
        <fullName evidence="12">2-oxo-4-hydroxy-4-carboxy-5-ureidoimidazoline decarboxylase</fullName>
    </recommendedName>
</protein>
<dbReference type="OrthoDB" id="9800909at2"/>
<dbReference type="InterPro" id="IPR017580">
    <property type="entry name" value="OHCU_decarboxylase-1"/>
</dbReference>
<dbReference type="eggNOG" id="COG2351">
    <property type="taxonomic scope" value="Bacteria"/>
</dbReference>
<sequence>MARTDSPLTLDEINGMSKDKFVASLGGIFEHSPWVAEGTYLLAPFESVNHLHSSMLETARQADREQIEHLLRAHPDLATRLQVSPLSAAEQQGAGLDKLTPEEFLLLKELNQTYTAKFQFPFILAVRGKNKDDIISSISERVNRTLQEEWDRALSEIGIITRFRLNDLIKEDTKEPYGRLTTHVLDLSRGIPAAGLVLQLRRLANGTSELLLEAVTNKDGRLDAPLLDGSRMETGCYELLFMAGDYFRKTGLEEENETVDSAPFFLEQIPIRFNISNPLDHYHVPLLVAPGGYSTYRGS</sequence>
<proteinExistence type="predicted"/>
<name>A0A098MA27_9BACL</name>
<dbReference type="UniPathway" id="UPA00394">
    <property type="reaction ID" value="UER00652"/>
</dbReference>
<dbReference type="Pfam" id="PF00576">
    <property type="entry name" value="Transthyretin"/>
    <property type="match status" value="1"/>
</dbReference>
<evidence type="ECO:0000256" key="5">
    <source>
        <dbReference type="ARBA" id="ARBA00022793"/>
    </source>
</evidence>
<dbReference type="InterPro" id="IPR014306">
    <property type="entry name" value="Hydroxyisourate_hydrolase"/>
</dbReference>
<keyword evidence="4" id="KW-0659">Purine metabolism</keyword>
<evidence type="ECO:0008006" key="12">
    <source>
        <dbReference type="Google" id="ProtNLM"/>
    </source>
</evidence>
<dbReference type="AlphaFoldDB" id="A0A098MA27"/>
<keyword evidence="7" id="KW-0456">Lyase</keyword>
<dbReference type="InterPro" id="IPR023416">
    <property type="entry name" value="Transthyretin/HIU_hydrolase_d"/>
</dbReference>
<dbReference type="PANTHER" id="PTHR43466">
    <property type="entry name" value="2-OXO-4-HYDROXY-4-CARBOXY-5-UREIDOIMIDAZOLINE DECARBOXYLASE-RELATED"/>
    <property type="match status" value="1"/>
</dbReference>
<dbReference type="SUPFAM" id="SSF158694">
    <property type="entry name" value="UraD-Like"/>
    <property type="match status" value="1"/>
</dbReference>
<keyword evidence="5" id="KW-0210">Decarboxylase</keyword>
<dbReference type="PANTHER" id="PTHR43466:SF1">
    <property type="entry name" value="2-OXO-4-HYDROXY-4-CARBOXY-5-UREIDOIMIDAZOLINE DECARBOXYLASE-RELATED"/>
    <property type="match status" value="1"/>
</dbReference>
<keyword evidence="6" id="KW-0378">Hydrolase</keyword>
<evidence type="ECO:0000256" key="7">
    <source>
        <dbReference type="ARBA" id="ARBA00023239"/>
    </source>
</evidence>
<dbReference type="Gene3D" id="1.10.3330.10">
    <property type="entry name" value="Oxo-4-hydroxy-4-carboxy-5-ureidoimidazoline decarboxylase"/>
    <property type="match status" value="1"/>
</dbReference>
<accession>A0A098MA27</accession>
<evidence type="ECO:0000313" key="11">
    <source>
        <dbReference type="Proteomes" id="UP000029734"/>
    </source>
</evidence>
<dbReference type="SUPFAM" id="SSF49472">
    <property type="entry name" value="Transthyretin (synonym: prealbumin)"/>
    <property type="match status" value="1"/>
</dbReference>
<evidence type="ECO:0000256" key="3">
    <source>
        <dbReference type="ARBA" id="ARBA00004754"/>
    </source>
</evidence>
<evidence type="ECO:0000256" key="4">
    <source>
        <dbReference type="ARBA" id="ARBA00022631"/>
    </source>
</evidence>
<dbReference type="GO" id="GO:0006144">
    <property type="term" value="P:purine nucleobase metabolic process"/>
    <property type="evidence" value="ECO:0007669"/>
    <property type="project" value="UniProtKB-KW"/>
</dbReference>
<evidence type="ECO:0000256" key="2">
    <source>
        <dbReference type="ARBA" id="ARBA00001163"/>
    </source>
</evidence>
<dbReference type="Gene3D" id="2.60.40.180">
    <property type="entry name" value="Transthyretin/hydroxyisourate hydrolase domain"/>
    <property type="match status" value="1"/>
</dbReference>
<feature type="domain" description="Oxo-4-hydroxy-4-carboxy-5-ureidoimidazoline decarboxylase" evidence="9">
    <location>
        <begin position="14"/>
        <end position="166"/>
    </location>
</feature>
<feature type="domain" description="Transthyretin/hydroxyisourate hydrolase" evidence="8">
    <location>
        <begin position="180"/>
        <end position="298"/>
    </location>
</feature>
<dbReference type="InterPro" id="IPR023419">
    <property type="entry name" value="Transthyretin_CS"/>
</dbReference>
<dbReference type="InterPro" id="IPR036817">
    <property type="entry name" value="Transthyretin/HIU_hydrolase_sf"/>
</dbReference>
<evidence type="ECO:0000259" key="8">
    <source>
        <dbReference type="Pfam" id="PF00576"/>
    </source>
</evidence>
<evidence type="ECO:0000313" key="10">
    <source>
        <dbReference type="EMBL" id="KGE18903.1"/>
    </source>
</evidence>
<dbReference type="GO" id="GO:0033971">
    <property type="term" value="F:hydroxyisourate hydrolase activity"/>
    <property type="evidence" value="ECO:0007669"/>
    <property type="project" value="UniProtKB-EC"/>
</dbReference>
<comment type="catalytic activity">
    <reaction evidence="1">
        <text>5-hydroxyisourate + H2O = 5-hydroxy-2-oxo-4-ureido-2,5-dihydro-1H-imidazole-5-carboxylate + H(+)</text>
        <dbReference type="Rhea" id="RHEA:23736"/>
        <dbReference type="ChEBI" id="CHEBI:15377"/>
        <dbReference type="ChEBI" id="CHEBI:15378"/>
        <dbReference type="ChEBI" id="CHEBI:18072"/>
        <dbReference type="ChEBI" id="CHEBI:58639"/>
        <dbReference type="EC" id="3.5.2.17"/>
    </reaction>
</comment>
<evidence type="ECO:0000256" key="6">
    <source>
        <dbReference type="ARBA" id="ARBA00022801"/>
    </source>
</evidence>
<evidence type="ECO:0000259" key="9">
    <source>
        <dbReference type="Pfam" id="PF09349"/>
    </source>
</evidence>
<dbReference type="NCBIfam" id="TIGR02962">
    <property type="entry name" value="hdxy_isourate"/>
    <property type="match status" value="1"/>
</dbReference>
<dbReference type="CDD" id="cd05822">
    <property type="entry name" value="TLP_HIUase"/>
    <property type="match status" value="1"/>
</dbReference>